<dbReference type="PANTHER" id="PTHR30337:SF7">
    <property type="entry name" value="PHOSPHOESTERASE"/>
    <property type="match status" value="1"/>
</dbReference>
<dbReference type="InterPro" id="IPR029052">
    <property type="entry name" value="Metallo-depent_PP-like"/>
</dbReference>
<keyword evidence="1" id="KW-0378">Hydrolase</keyword>
<dbReference type="Pfam" id="PF00149">
    <property type="entry name" value="Metallophos"/>
    <property type="match status" value="1"/>
</dbReference>
<dbReference type="CDD" id="cd00840">
    <property type="entry name" value="MPP_Mre11_N"/>
    <property type="match status" value="1"/>
</dbReference>
<organism evidence="3 4">
    <name type="scientific">Halalkalibacter kiskunsagensis</name>
    <dbReference type="NCBI Taxonomy" id="1548599"/>
    <lineage>
        <taxon>Bacteria</taxon>
        <taxon>Bacillati</taxon>
        <taxon>Bacillota</taxon>
        <taxon>Bacilli</taxon>
        <taxon>Bacillales</taxon>
        <taxon>Bacillaceae</taxon>
        <taxon>Halalkalibacter</taxon>
    </lineage>
</organism>
<dbReference type="InterPro" id="IPR050535">
    <property type="entry name" value="DNA_Repair-Maintenance_Comp"/>
</dbReference>
<reference evidence="3 4" key="1">
    <citation type="submission" date="2024-09" db="EMBL/GenBank/DDBJ databases">
        <authorList>
            <person name="Sun Q."/>
            <person name="Mori K."/>
        </authorList>
    </citation>
    <scope>NUCLEOTIDE SEQUENCE [LARGE SCALE GENOMIC DNA]</scope>
    <source>
        <strain evidence="3 4">NCAIM B.02610</strain>
    </source>
</reference>
<evidence type="ECO:0000256" key="1">
    <source>
        <dbReference type="ARBA" id="ARBA00022801"/>
    </source>
</evidence>
<dbReference type="EMBL" id="JBHLUX010000027">
    <property type="protein sequence ID" value="MFC0470864.1"/>
    <property type="molecule type" value="Genomic_DNA"/>
</dbReference>
<protein>
    <submittedName>
        <fullName evidence="3">Exonuclease SbcCD subunit D</fullName>
    </submittedName>
</protein>
<dbReference type="Gene3D" id="3.60.21.10">
    <property type="match status" value="1"/>
</dbReference>
<dbReference type="PIRSF" id="PIRSF033091">
    <property type="entry name" value="Pesterase_YhaO"/>
    <property type="match status" value="1"/>
</dbReference>
<sequence length="425" mass="48356">MSFTFIHAADIHLDSPLRGLEKYEGAPVERIRNATRDAFKNLVDVAIDKKVSFLVIAGDLYDGDWKDYYTGLFFVSQMSRLQKEKINVYLIRGNHDAQSLITKELKLPDNVIEFSVDQPTTKINDELKVAFHGQGFRSRSVTDNLAKAYPQKVDGYFNIGLLHTSATGREGHESYAPCSIDDLREKGYDYWALGHIHLREVLHDNNPVILFSGNIQGRHIREPGQKGCTVVQVKDGQVDSYEHYSLDVLRWEVCEVDASTIDTVDDLIEATREQLVQSYQQAEGRFLAVRIRIMGSSNVHQELVVEKDHVINNLRSMAIEVGYGDVWIEKVKIETSRQIDLDELKEQHTPVASILEYLDAVTGEEETLELLLEEFKDLQNALPYELKNAEDGFDFTDTTLMKSRLDEVEDLILHYLTTKVGGETS</sequence>
<name>A0ABV6KC71_9BACI</name>
<keyword evidence="4" id="KW-1185">Reference proteome</keyword>
<gene>
    <name evidence="3" type="ORF">ACFFHM_10250</name>
</gene>
<feature type="domain" description="Calcineurin-like phosphoesterase" evidence="2">
    <location>
        <begin position="4"/>
        <end position="197"/>
    </location>
</feature>
<accession>A0ABV6KC71</accession>
<evidence type="ECO:0000313" key="4">
    <source>
        <dbReference type="Proteomes" id="UP001589838"/>
    </source>
</evidence>
<evidence type="ECO:0000313" key="3">
    <source>
        <dbReference type="EMBL" id="MFC0470864.1"/>
    </source>
</evidence>
<dbReference type="SUPFAM" id="SSF56300">
    <property type="entry name" value="Metallo-dependent phosphatases"/>
    <property type="match status" value="1"/>
</dbReference>
<dbReference type="Proteomes" id="UP001589838">
    <property type="component" value="Unassembled WGS sequence"/>
</dbReference>
<keyword evidence="3" id="KW-0269">Exonuclease</keyword>
<comment type="caution">
    <text evidence="3">The sequence shown here is derived from an EMBL/GenBank/DDBJ whole genome shotgun (WGS) entry which is preliminary data.</text>
</comment>
<dbReference type="InterPro" id="IPR041796">
    <property type="entry name" value="Mre11_N"/>
</dbReference>
<evidence type="ECO:0000259" key="2">
    <source>
        <dbReference type="Pfam" id="PF00149"/>
    </source>
</evidence>
<dbReference type="RefSeq" id="WP_335960706.1">
    <property type="nucleotide sequence ID" value="NZ_JAXBLX010000012.1"/>
</dbReference>
<dbReference type="GO" id="GO:0004527">
    <property type="term" value="F:exonuclease activity"/>
    <property type="evidence" value="ECO:0007669"/>
    <property type="project" value="UniProtKB-KW"/>
</dbReference>
<dbReference type="InterPro" id="IPR014576">
    <property type="entry name" value="Pesterase_YhaO"/>
</dbReference>
<keyword evidence="3" id="KW-0540">Nuclease</keyword>
<dbReference type="PANTHER" id="PTHR30337">
    <property type="entry name" value="COMPONENT OF ATP-DEPENDENT DSDNA EXONUCLEASE"/>
    <property type="match status" value="1"/>
</dbReference>
<proteinExistence type="predicted"/>
<dbReference type="InterPro" id="IPR004843">
    <property type="entry name" value="Calcineurin-like_PHP"/>
</dbReference>